<proteinExistence type="predicted"/>
<dbReference type="EMBL" id="CP089983">
    <property type="protein sequence ID" value="WXB01952.1"/>
    <property type="molecule type" value="Genomic_DNA"/>
</dbReference>
<evidence type="ECO:0000313" key="2">
    <source>
        <dbReference type="Proteomes" id="UP001374803"/>
    </source>
</evidence>
<sequence length="52" mass="5823">MTTRFDFFVEAYRVLARMVSAVPKENVQTLATYAPTAARSDRAEAATKIVRT</sequence>
<accession>A0ABZ2KTV9</accession>
<organism evidence="1 2">
    <name type="scientific">Pendulispora rubella</name>
    <dbReference type="NCBI Taxonomy" id="2741070"/>
    <lineage>
        <taxon>Bacteria</taxon>
        <taxon>Pseudomonadati</taxon>
        <taxon>Myxococcota</taxon>
        <taxon>Myxococcia</taxon>
        <taxon>Myxococcales</taxon>
        <taxon>Sorangiineae</taxon>
        <taxon>Pendulisporaceae</taxon>
        <taxon>Pendulispora</taxon>
    </lineage>
</organism>
<gene>
    <name evidence="1" type="ORF">LVJ94_34175</name>
</gene>
<name>A0ABZ2KTV9_9BACT</name>
<dbReference type="Proteomes" id="UP001374803">
    <property type="component" value="Chromosome"/>
</dbReference>
<keyword evidence="2" id="KW-1185">Reference proteome</keyword>
<protein>
    <submittedName>
        <fullName evidence="1">Uncharacterized protein</fullName>
    </submittedName>
</protein>
<evidence type="ECO:0000313" key="1">
    <source>
        <dbReference type="EMBL" id="WXB01952.1"/>
    </source>
</evidence>
<reference evidence="1" key="1">
    <citation type="submission" date="2021-12" db="EMBL/GenBank/DDBJ databases">
        <title>Discovery of the Pendulisporaceae a myxobacterial family with distinct sporulation behavior and unique specialized metabolism.</title>
        <authorList>
            <person name="Garcia R."/>
            <person name="Popoff A."/>
            <person name="Bader C.D."/>
            <person name="Loehr J."/>
            <person name="Walesch S."/>
            <person name="Walt C."/>
            <person name="Boldt J."/>
            <person name="Bunk B."/>
            <person name="Haeckl F.J.F.P.J."/>
            <person name="Gunesch A.P."/>
            <person name="Birkelbach J."/>
            <person name="Nuebel U."/>
            <person name="Pietschmann T."/>
            <person name="Bach T."/>
            <person name="Mueller R."/>
        </authorList>
    </citation>
    <scope>NUCLEOTIDE SEQUENCE</scope>
    <source>
        <strain evidence="1">MSr11367</strain>
    </source>
</reference>
<dbReference type="RefSeq" id="WP_394831573.1">
    <property type="nucleotide sequence ID" value="NZ_CP089929.1"/>
</dbReference>